<dbReference type="EMBL" id="JAVRHO010000100">
    <property type="protein sequence ID" value="MDT0648503.1"/>
    <property type="molecule type" value="Genomic_DNA"/>
</dbReference>
<comment type="caution">
    <text evidence="1">The sequence shown here is derived from an EMBL/GenBank/DDBJ whole genome shotgun (WGS) entry which is preliminary data.</text>
</comment>
<evidence type="ECO:0000313" key="1">
    <source>
        <dbReference type="EMBL" id="MDT0648503.1"/>
    </source>
</evidence>
<organism evidence="1 2">
    <name type="scientific">Autumnicola lenta</name>
    <dbReference type="NCBI Taxonomy" id="3075593"/>
    <lineage>
        <taxon>Bacteria</taxon>
        <taxon>Pseudomonadati</taxon>
        <taxon>Bacteroidota</taxon>
        <taxon>Flavobacteriia</taxon>
        <taxon>Flavobacteriales</taxon>
        <taxon>Flavobacteriaceae</taxon>
        <taxon>Autumnicola</taxon>
    </lineage>
</organism>
<dbReference type="Proteomes" id="UP001245285">
    <property type="component" value="Unassembled WGS sequence"/>
</dbReference>
<evidence type="ECO:0000313" key="2">
    <source>
        <dbReference type="Proteomes" id="UP001245285"/>
    </source>
</evidence>
<feature type="non-terminal residue" evidence="1">
    <location>
        <position position="77"/>
    </location>
</feature>
<protein>
    <submittedName>
        <fullName evidence="1">Uncharacterized protein</fullName>
    </submittedName>
</protein>
<name>A0ABU3CQ70_9FLAO</name>
<keyword evidence="2" id="KW-1185">Reference proteome</keyword>
<gene>
    <name evidence="1" type="ORF">RM545_17585</name>
</gene>
<accession>A0ABU3CQ70</accession>
<feature type="non-terminal residue" evidence="1">
    <location>
        <position position="1"/>
    </location>
</feature>
<sequence length="77" mass="8968">KVAHWKSITGVYLKILIIDLYKGSRLRTTNIKTPDYKEPLKMPIIDLQYKRESKSQKVQEGKSEVRISVLRLASRPL</sequence>
<dbReference type="RefSeq" id="WP_311496588.1">
    <property type="nucleotide sequence ID" value="NZ_JAVRHO010000100.1"/>
</dbReference>
<proteinExistence type="predicted"/>
<reference evidence="1 2" key="1">
    <citation type="submission" date="2023-09" db="EMBL/GenBank/DDBJ databases">
        <authorList>
            <person name="Rey-Velasco X."/>
        </authorList>
    </citation>
    <scope>NUCLEOTIDE SEQUENCE [LARGE SCALE GENOMIC DNA]</scope>
    <source>
        <strain evidence="1 2">F260</strain>
    </source>
</reference>